<accession>A0ABT2KCV8</accession>
<feature type="transmembrane region" description="Helical" evidence="7">
    <location>
        <begin position="6"/>
        <end position="28"/>
    </location>
</feature>
<comment type="subcellular location">
    <subcellularLocation>
        <location evidence="1">Cell membrane</location>
        <topology evidence="1">Multi-pass membrane protein</topology>
    </subcellularLocation>
</comment>
<dbReference type="PANTHER" id="PTHR22926:SF3">
    <property type="entry name" value="UNDECAPRENYL-PHOSPHATE ALPHA-N-ACETYLGLUCOSAMINYL 1-PHOSPHATE TRANSFERASE"/>
    <property type="match status" value="1"/>
</dbReference>
<feature type="transmembrane region" description="Helical" evidence="7">
    <location>
        <begin position="225"/>
        <end position="242"/>
    </location>
</feature>
<evidence type="ECO:0000256" key="7">
    <source>
        <dbReference type="SAM" id="Phobius"/>
    </source>
</evidence>
<keyword evidence="5 7" id="KW-1133">Transmembrane helix</keyword>
<keyword evidence="4 7" id="KW-0812">Transmembrane</keyword>
<proteinExistence type="predicted"/>
<feature type="transmembrane region" description="Helical" evidence="7">
    <location>
        <begin position="304"/>
        <end position="327"/>
    </location>
</feature>
<evidence type="ECO:0000256" key="5">
    <source>
        <dbReference type="ARBA" id="ARBA00022989"/>
    </source>
</evidence>
<feature type="transmembrane region" description="Helical" evidence="7">
    <location>
        <begin position="248"/>
        <end position="271"/>
    </location>
</feature>
<protein>
    <submittedName>
        <fullName evidence="8">Glycosyltransferase</fullName>
    </submittedName>
</protein>
<evidence type="ECO:0000256" key="3">
    <source>
        <dbReference type="ARBA" id="ARBA00022679"/>
    </source>
</evidence>
<feature type="transmembrane region" description="Helical" evidence="7">
    <location>
        <begin position="109"/>
        <end position="128"/>
    </location>
</feature>
<reference evidence="8 9" key="1">
    <citation type="submission" date="2022-04" db="EMBL/GenBank/DDBJ databases">
        <title>Paracoccus sp. YLB-12 draft genome sequence.</title>
        <authorList>
            <person name="Yu L."/>
        </authorList>
    </citation>
    <scope>NUCLEOTIDE SEQUENCE [LARGE SCALE GENOMIC DNA]</scope>
    <source>
        <strain evidence="8 9">YLB-12</strain>
    </source>
</reference>
<feature type="transmembrane region" description="Helical" evidence="7">
    <location>
        <begin position="81"/>
        <end position="97"/>
    </location>
</feature>
<dbReference type="Pfam" id="PF00953">
    <property type="entry name" value="Glycos_transf_4"/>
    <property type="match status" value="1"/>
</dbReference>
<dbReference type="CDD" id="cd06912">
    <property type="entry name" value="GT_MraY_like"/>
    <property type="match status" value="1"/>
</dbReference>
<evidence type="ECO:0000313" key="9">
    <source>
        <dbReference type="Proteomes" id="UP001320702"/>
    </source>
</evidence>
<keyword evidence="3" id="KW-0808">Transferase</keyword>
<dbReference type="Proteomes" id="UP001320702">
    <property type="component" value="Unassembled WGS sequence"/>
</dbReference>
<evidence type="ECO:0000256" key="4">
    <source>
        <dbReference type="ARBA" id="ARBA00022692"/>
    </source>
</evidence>
<comment type="caution">
    <text evidence="8">The sequence shown here is derived from an EMBL/GenBank/DDBJ whole genome shotgun (WGS) entry which is preliminary data.</text>
</comment>
<evidence type="ECO:0000256" key="2">
    <source>
        <dbReference type="ARBA" id="ARBA00022475"/>
    </source>
</evidence>
<evidence type="ECO:0000256" key="1">
    <source>
        <dbReference type="ARBA" id="ARBA00004651"/>
    </source>
</evidence>
<evidence type="ECO:0000313" key="8">
    <source>
        <dbReference type="EMBL" id="MCT4334383.1"/>
    </source>
</evidence>
<dbReference type="EMBL" id="JANAVZ010000011">
    <property type="protein sequence ID" value="MCT4334383.1"/>
    <property type="molecule type" value="Genomic_DNA"/>
</dbReference>
<keyword evidence="9" id="KW-1185">Reference proteome</keyword>
<feature type="transmembrane region" description="Helical" evidence="7">
    <location>
        <begin position="134"/>
        <end position="157"/>
    </location>
</feature>
<feature type="transmembrane region" description="Helical" evidence="7">
    <location>
        <begin position="333"/>
        <end position="352"/>
    </location>
</feature>
<feature type="transmembrane region" description="Helical" evidence="7">
    <location>
        <begin position="169"/>
        <end position="187"/>
    </location>
</feature>
<sequence length="376" mass="40665">MAVDWNTVLIGQLTTSFLISGLLSYICAGTRHHPLTRKGRTSDLRAVQASHIFDVPRLGGLAIFSGFMTAMLSKGTMSQEVMLMGSGLIVFVVGIWEDISGDVSAQRRLIASMVAAAAAMYMSGAMITRLDLPTIDFLLVAVPAIAVCLTILLSAAYTHAFNLIDGMNGLSATVGISSSLALAWTAHQNGQSSISATMILLAAAICGFALLNWPRSRIFLGDGGAYFIGHVLFWSAVLLARAVPEVNIASIILIMFWPVAELTTTILRRLISGTPLGKPDRLHFHQIVRRGIEIATEGRQKRSFANAMTTVCLLPAIIVPTCLGAVLARNGTFAALALVFCAFLYTCSYIFLRKRVARHKARRRIGKLRRSSRNRG</sequence>
<dbReference type="RefSeq" id="WP_260278299.1">
    <property type="nucleotide sequence ID" value="NZ_JANAVZ010000011.1"/>
</dbReference>
<dbReference type="InterPro" id="IPR000715">
    <property type="entry name" value="Glycosyl_transferase_4"/>
</dbReference>
<gene>
    <name evidence="8" type="ORF">MU516_16085</name>
</gene>
<name>A0ABT2KCV8_9RHOB</name>
<keyword evidence="6 7" id="KW-0472">Membrane</keyword>
<feature type="transmembrane region" description="Helical" evidence="7">
    <location>
        <begin position="193"/>
        <end position="213"/>
    </location>
</feature>
<keyword evidence="2" id="KW-1003">Cell membrane</keyword>
<evidence type="ECO:0000256" key="6">
    <source>
        <dbReference type="ARBA" id="ARBA00023136"/>
    </source>
</evidence>
<feature type="transmembrane region" description="Helical" evidence="7">
    <location>
        <begin position="49"/>
        <end position="69"/>
    </location>
</feature>
<organism evidence="8 9">
    <name type="scientific">Paracoccus maritimus</name>
    <dbReference type="NCBI Taxonomy" id="2933292"/>
    <lineage>
        <taxon>Bacteria</taxon>
        <taxon>Pseudomonadati</taxon>
        <taxon>Pseudomonadota</taxon>
        <taxon>Alphaproteobacteria</taxon>
        <taxon>Rhodobacterales</taxon>
        <taxon>Paracoccaceae</taxon>
        <taxon>Paracoccus</taxon>
    </lineage>
</organism>
<dbReference type="PANTHER" id="PTHR22926">
    <property type="entry name" value="PHOSPHO-N-ACETYLMURAMOYL-PENTAPEPTIDE-TRANSFERASE"/>
    <property type="match status" value="1"/>
</dbReference>